<keyword evidence="3" id="KW-0677">Repeat</keyword>
<organism evidence="10 11">
    <name type="scientific">Limulus polyphemus</name>
    <name type="common">Atlantic horseshoe crab</name>
    <dbReference type="NCBI Taxonomy" id="6850"/>
    <lineage>
        <taxon>Eukaryota</taxon>
        <taxon>Metazoa</taxon>
        <taxon>Ecdysozoa</taxon>
        <taxon>Arthropoda</taxon>
        <taxon>Chelicerata</taxon>
        <taxon>Merostomata</taxon>
        <taxon>Xiphosura</taxon>
        <taxon>Limulidae</taxon>
        <taxon>Limulus</taxon>
    </lineage>
</organism>
<feature type="domain" description="C2H2-type" evidence="9">
    <location>
        <begin position="889"/>
        <end position="918"/>
    </location>
</feature>
<feature type="compositionally biased region" description="Low complexity" evidence="8">
    <location>
        <begin position="983"/>
        <end position="1003"/>
    </location>
</feature>
<evidence type="ECO:0000256" key="7">
    <source>
        <dbReference type="PROSITE-ProRule" id="PRU00042"/>
    </source>
</evidence>
<feature type="compositionally biased region" description="Polar residues" evidence="8">
    <location>
        <begin position="1061"/>
        <end position="1092"/>
    </location>
</feature>
<dbReference type="PANTHER" id="PTHR45718">
    <property type="entry name" value="TRANSCRIPTIONAL ACTIVATOR CUBITUS INTERRUPTUS"/>
    <property type="match status" value="1"/>
</dbReference>
<feature type="domain" description="C2H2-type" evidence="9">
    <location>
        <begin position="859"/>
        <end position="888"/>
    </location>
</feature>
<protein>
    <submittedName>
        <fullName evidence="11">Zinc finger protein GLIS3-like</fullName>
    </submittedName>
</protein>
<keyword evidence="4 7" id="KW-0863">Zinc-finger</keyword>
<dbReference type="Pfam" id="PF00096">
    <property type="entry name" value="zf-C2H2"/>
    <property type="match status" value="3"/>
</dbReference>
<feature type="domain" description="C2H2-type" evidence="9">
    <location>
        <begin position="801"/>
        <end position="828"/>
    </location>
</feature>
<evidence type="ECO:0000259" key="9">
    <source>
        <dbReference type="PROSITE" id="PS50157"/>
    </source>
</evidence>
<keyword evidence="10" id="KW-1185">Reference proteome</keyword>
<feature type="compositionally biased region" description="Polar residues" evidence="8">
    <location>
        <begin position="1004"/>
        <end position="1026"/>
    </location>
</feature>
<dbReference type="Pfam" id="PF23561">
    <property type="entry name" value="zf-C2H2_15"/>
    <property type="match status" value="1"/>
</dbReference>
<feature type="compositionally biased region" description="Polar residues" evidence="8">
    <location>
        <begin position="126"/>
        <end position="145"/>
    </location>
</feature>
<dbReference type="GeneID" id="106466464"/>
<sequence length="1146" mass="124566">MTGISSIGDRQNTSTMIAKDITPINGLPLDDLEVPSGGVMEMNNGLSFQFDPELLLQTTGYNPQDVSMPIRNQVTHTSALAVSTPTLNRVKNSQSDGLPRPQTPCRLPPMASFLVNISTDAERPSSEINNPFNSTHTTSTVSTLKRVSHKRTNRSQSARYAHNSFPRLSPAPPSYQPAQSPSTLMMMTGYNNLAVGYFLNPEQRTKIVSTIDSRKVTSSRGKRVDREDTTLSSVHVLPTMHLDILPSPGAASVSSPGSHTLTLSTNPSPSCSSFSGELSTSSFVTSHLHGDCNQSLDNSPFMNSSSSHQPVIDSLVNSLVSASEGIQNFAETSSDNFLNCQDTVLDSLLSASSSDQLFNSVSDSDLMITTTDSGSVLGLPDIHFGTQEPSVDQSDISSILLQPQEPLLTNPVPDPANPISSDLPPAASNTTVPYLPCTSIQEVKEETTWSRYSILPSVGNIQTNANEFALPYHNVMAPSGALCQYSGTQSSLSGFHSSCAEMYPPTSNFVSPRHSARSSYSGRGSRATGKRALSISPLSSDGLDLNTLIRISPTSLVFQWNGSRSSSASMSPASGERHGCYGHLSARNSSSSPHSGSGSSAYRMSISYTPQTNTSGKDAKDDVLDIDSHFLACQDMQNLEQGNYALSEEFAVPDQVIIPQNNLQVVEQQDNMFKTEQYDGACMYSSSNTAPFRLPPPPPPPLPPLSNRPPPSYDQHMARKIALQKKSSSDSSHPSSYSSFDSSEGDRVGEGNDSDQGVKQHHVCRWIDCSAVFSEQEDLVKHIEKAHVDQRKGEDFTCFWQGCTRRFRPFNARYKLLIHMRVHSGEKPNKCKFEGCNKSFSRLENLKIHLRSHTGERPYVCQYEGCSKAFSNSSDRAKHQRTHQDTKPYACQIPGCSKRYTDPSSLRKHQKNHQPKVDPVRKRLRGGPGEMDPQNLQECLTIQPIRISQSCGSPPLHEHSDNGLGRSPLNSLQGSSSDSYPGISLIPSNQSSRSISSHTSPVSHQGSPALTEITECNDTRQQTNTGRRVPMLPPIGHNNQQVSRQDSSQRLRPQSLVGRPLNSNNEGSTLISLDLPTNTTSRDQARSASGAVTTERYGNSTYLSSTGSFCSRFSSRCQSNLSGLPVVEDFPSGLGLDAFSHTSGIS</sequence>
<dbReference type="InterPro" id="IPR056436">
    <property type="entry name" value="Znf-C2H2_ZIC1-5/GLI1-3-like"/>
</dbReference>
<keyword evidence="5" id="KW-0862">Zinc</keyword>
<dbReference type="InterPro" id="IPR036236">
    <property type="entry name" value="Znf_C2H2_sf"/>
</dbReference>
<evidence type="ECO:0000256" key="6">
    <source>
        <dbReference type="ARBA" id="ARBA00023242"/>
    </source>
</evidence>
<feature type="region of interest" description="Disordered" evidence="8">
    <location>
        <begin position="508"/>
        <end position="531"/>
    </location>
</feature>
<feature type="domain" description="C2H2-type" evidence="9">
    <location>
        <begin position="829"/>
        <end position="858"/>
    </location>
</feature>
<accession>A0ABM1T2S6</accession>
<dbReference type="InterPro" id="IPR013087">
    <property type="entry name" value="Znf_C2H2_type"/>
</dbReference>
<dbReference type="InterPro" id="IPR043359">
    <property type="entry name" value="GLI-like"/>
</dbReference>
<feature type="region of interest" description="Disordered" evidence="8">
    <location>
        <begin position="950"/>
        <end position="1092"/>
    </location>
</feature>
<feature type="domain" description="C2H2-type" evidence="9">
    <location>
        <begin position="762"/>
        <end position="792"/>
    </location>
</feature>
<feature type="region of interest" description="Disordered" evidence="8">
    <location>
        <begin position="562"/>
        <end position="603"/>
    </location>
</feature>
<feature type="compositionally biased region" description="Pro residues" evidence="8">
    <location>
        <begin position="693"/>
        <end position="712"/>
    </location>
</feature>
<keyword evidence="2" id="KW-0479">Metal-binding</keyword>
<feature type="region of interest" description="Disordered" evidence="8">
    <location>
        <begin position="901"/>
        <end position="934"/>
    </location>
</feature>
<evidence type="ECO:0000256" key="4">
    <source>
        <dbReference type="ARBA" id="ARBA00022771"/>
    </source>
</evidence>
<proteinExistence type="predicted"/>
<reference evidence="11" key="1">
    <citation type="submission" date="2025-08" db="UniProtKB">
        <authorList>
            <consortium name="RefSeq"/>
        </authorList>
    </citation>
    <scope>IDENTIFICATION</scope>
    <source>
        <tissue evidence="11">Muscle</tissue>
    </source>
</reference>
<keyword evidence="6" id="KW-0539">Nucleus</keyword>
<feature type="region of interest" description="Disordered" evidence="8">
    <location>
        <begin position="124"/>
        <end position="177"/>
    </location>
</feature>
<dbReference type="Proteomes" id="UP000694941">
    <property type="component" value="Unplaced"/>
</dbReference>
<feature type="compositionally biased region" description="Low complexity" evidence="8">
    <location>
        <begin position="729"/>
        <end position="742"/>
    </location>
</feature>
<dbReference type="Gene3D" id="3.30.160.60">
    <property type="entry name" value="Classic Zinc Finger"/>
    <property type="match status" value="5"/>
</dbReference>
<feature type="region of interest" description="Disordered" evidence="8">
    <location>
        <begin position="685"/>
        <end position="756"/>
    </location>
</feature>
<name>A0ABM1T2S6_LIMPO</name>
<evidence type="ECO:0000256" key="8">
    <source>
        <dbReference type="SAM" id="MobiDB-lite"/>
    </source>
</evidence>
<dbReference type="SMART" id="SM00355">
    <property type="entry name" value="ZnF_C2H2"/>
    <property type="match status" value="5"/>
</dbReference>
<feature type="compositionally biased region" description="Low complexity" evidence="8">
    <location>
        <begin position="589"/>
        <end position="600"/>
    </location>
</feature>
<feature type="compositionally biased region" description="Polar residues" evidence="8">
    <location>
        <begin position="968"/>
        <end position="979"/>
    </location>
</feature>
<feature type="compositionally biased region" description="Polar residues" evidence="8">
    <location>
        <begin position="1037"/>
        <end position="1052"/>
    </location>
</feature>
<dbReference type="PROSITE" id="PS50157">
    <property type="entry name" value="ZINC_FINGER_C2H2_2"/>
    <property type="match status" value="5"/>
</dbReference>
<dbReference type="PROSITE" id="PS00028">
    <property type="entry name" value="ZINC_FINGER_C2H2_1"/>
    <property type="match status" value="4"/>
</dbReference>
<evidence type="ECO:0000256" key="2">
    <source>
        <dbReference type="ARBA" id="ARBA00022723"/>
    </source>
</evidence>
<evidence type="ECO:0000256" key="1">
    <source>
        <dbReference type="ARBA" id="ARBA00004123"/>
    </source>
</evidence>
<evidence type="ECO:0000313" key="11">
    <source>
        <dbReference type="RefSeq" id="XP_022250182.1"/>
    </source>
</evidence>
<comment type="subcellular location">
    <subcellularLocation>
        <location evidence="1">Nucleus</location>
    </subcellularLocation>
</comment>
<gene>
    <name evidence="11" type="primary">LOC106466464</name>
</gene>
<feature type="compositionally biased region" description="Low complexity" evidence="8">
    <location>
        <begin position="517"/>
        <end position="527"/>
    </location>
</feature>
<dbReference type="RefSeq" id="XP_022250182.1">
    <property type="nucleotide sequence ID" value="XM_022394474.1"/>
</dbReference>
<evidence type="ECO:0000256" key="3">
    <source>
        <dbReference type="ARBA" id="ARBA00022737"/>
    </source>
</evidence>
<feature type="compositionally biased region" description="Low complexity" evidence="8">
    <location>
        <begin position="563"/>
        <end position="574"/>
    </location>
</feature>
<dbReference type="PANTHER" id="PTHR45718:SF7">
    <property type="entry name" value="C2H2-TYPE DOMAIN-CONTAINING PROTEIN"/>
    <property type="match status" value="1"/>
</dbReference>
<evidence type="ECO:0000256" key="5">
    <source>
        <dbReference type="ARBA" id="ARBA00022833"/>
    </source>
</evidence>
<evidence type="ECO:0000313" key="10">
    <source>
        <dbReference type="Proteomes" id="UP000694941"/>
    </source>
</evidence>
<dbReference type="SUPFAM" id="SSF57667">
    <property type="entry name" value="beta-beta-alpha zinc fingers"/>
    <property type="match status" value="3"/>
</dbReference>